<dbReference type="EMBL" id="CP029186">
    <property type="protein sequence ID" value="AWH87072.1"/>
    <property type="molecule type" value="Genomic_DNA"/>
</dbReference>
<keyword evidence="3" id="KW-1185">Reference proteome</keyword>
<feature type="signal peptide" evidence="1">
    <location>
        <begin position="1"/>
        <end position="21"/>
    </location>
</feature>
<proteinExistence type="predicted"/>
<evidence type="ECO:0000313" key="3">
    <source>
        <dbReference type="Proteomes" id="UP000244929"/>
    </source>
</evidence>
<sequence>MKRIIFSAAAFFAVVATYAQQDLNTAADAVRYSSDNLTGTARFRAMSGAFGAVGGDVSAMGVNPAGSAIFNYNSGTASGSSYNVNNSADYFGTKTVKNSNNFDLNQVGAVFVFSNAAEGAFMNKFTLGFNYENTNSYYNKIDAQGTNPTNSIDRYFLRYANGIGSEGGITLNTLNNAYYDELSFIDQQAYLGYNAYIFNPVTQDDNNTAYTSNIPASGNYFQKNSLSTRGYNGKMALNFATQLKQRFYLGANINFHFTDYVKTTSFYEDTNNPSSTGLQAVRFNNERYTYGGGFSLNLGGIVKITEQLRAGIAYESPTWYRLQDEITQSISSFCPECDANGSSDTVTTDPGITFVFDNYTIKTPSKWTGSLAYVFGKNGLVSVDYSLKDYSKTEYRNARYQAINTELTSSLTMAGELRIGAEYRIKKFSLRGGYRYMESPYKNGTTIGALTGYTGGLGFSFPASRLDLAYSWYQRKMDSPLLTAGFTDAARVTTTNNNITLSYTIDL</sequence>
<dbReference type="AlphaFoldDB" id="A0A2S1R356"/>
<name>A0A2S1R356_9FLAO</name>
<dbReference type="RefSeq" id="WP_108779791.1">
    <property type="nucleotide sequence ID" value="NZ_CP029186.1"/>
</dbReference>
<dbReference type="KEGG" id="falb:HYN59_17745"/>
<feature type="chain" id="PRO_5015523325" evidence="1">
    <location>
        <begin position="22"/>
        <end position="507"/>
    </location>
</feature>
<evidence type="ECO:0000256" key="1">
    <source>
        <dbReference type="SAM" id="SignalP"/>
    </source>
</evidence>
<dbReference type="Proteomes" id="UP000244929">
    <property type="component" value="Chromosome"/>
</dbReference>
<accession>A0A2S1R356</accession>
<organism evidence="2 3">
    <name type="scientific">Flavobacterium album</name>
    <dbReference type="NCBI Taxonomy" id="2175091"/>
    <lineage>
        <taxon>Bacteria</taxon>
        <taxon>Pseudomonadati</taxon>
        <taxon>Bacteroidota</taxon>
        <taxon>Flavobacteriia</taxon>
        <taxon>Flavobacteriales</taxon>
        <taxon>Flavobacteriaceae</taxon>
        <taxon>Flavobacterium</taxon>
    </lineage>
</organism>
<dbReference type="SUPFAM" id="SSF56935">
    <property type="entry name" value="Porins"/>
    <property type="match status" value="1"/>
</dbReference>
<protein>
    <submittedName>
        <fullName evidence="2">Transporter</fullName>
    </submittedName>
</protein>
<gene>
    <name evidence="2" type="ORF">HYN59_17745</name>
</gene>
<keyword evidence="1" id="KW-0732">Signal</keyword>
<dbReference type="Gene3D" id="2.40.160.60">
    <property type="entry name" value="Outer membrane protein transport protein (OMPP1/FadL/TodX)"/>
    <property type="match status" value="1"/>
</dbReference>
<dbReference type="OrthoDB" id="9765571at2"/>
<reference evidence="2 3" key="1">
    <citation type="submission" date="2018-04" db="EMBL/GenBank/DDBJ databases">
        <title>Genome sequencing of Flavobacterium sp. HYN0059.</title>
        <authorList>
            <person name="Yi H."/>
            <person name="Baek C."/>
        </authorList>
    </citation>
    <scope>NUCLEOTIDE SEQUENCE [LARGE SCALE GENOMIC DNA]</scope>
    <source>
        <strain evidence="2 3">HYN0059</strain>
    </source>
</reference>
<evidence type="ECO:0000313" key="2">
    <source>
        <dbReference type="EMBL" id="AWH87072.1"/>
    </source>
</evidence>